<comment type="caution">
    <text evidence="1">The sequence shown here is derived from an EMBL/GenBank/DDBJ whole genome shotgun (WGS) entry which is preliminary data.</text>
</comment>
<evidence type="ECO:0000313" key="1">
    <source>
        <dbReference type="EMBL" id="RYR04924.1"/>
    </source>
</evidence>
<organism evidence="1 2">
    <name type="scientific">Arachis hypogaea</name>
    <name type="common">Peanut</name>
    <dbReference type="NCBI Taxonomy" id="3818"/>
    <lineage>
        <taxon>Eukaryota</taxon>
        <taxon>Viridiplantae</taxon>
        <taxon>Streptophyta</taxon>
        <taxon>Embryophyta</taxon>
        <taxon>Tracheophyta</taxon>
        <taxon>Spermatophyta</taxon>
        <taxon>Magnoliopsida</taxon>
        <taxon>eudicotyledons</taxon>
        <taxon>Gunneridae</taxon>
        <taxon>Pentapetalae</taxon>
        <taxon>rosids</taxon>
        <taxon>fabids</taxon>
        <taxon>Fabales</taxon>
        <taxon>Fabaceae</taxon>
        <taxon>Papilionoideae</taxon>
        <taxon>50 kb inversion clade</taxon>
        <taxon>dalbergioids sensu lato</taxon>
        <taxon>Dalbergieae</taxon>
        <taxon>Pterocarpus clade</taxon>
        <taxon>Arachis</taxon>
    </lineage>
</organism>
<proteinExistence type="predicted"/>
<dbReference type="Proteomes" id="UP000289738">
    <property type="component" value="Chromosome B06"/>
</dbReference>
<dbReference type="EMBL" id="SDMP01000016">
    <property type="protein sequence ID" value="RYR04924.1"/>
    <property type="molecule type" value="Genomic_DNA"/>
</dbReference>
<gene>
    <name evidence="1" type="ORF">Ahy_B06g084734</name>
</gene>
<dbReference type="AlphaFoldDB" id="A0A444YSN1"/>
<keyword evidence="2" id="KW-1185">Reference proteome</keyword>
<evidence type="ECO:0000313" key="2">
    <source>
        <dbReference type="Proteomes" id="UP000289738"/>
    </source>
</evidence>
<reference evidence="1 2" key="1">
    <citation type="submission" date="2019-01" db="EMBL/GenBank/DDBJ databases">
        <title>Sequencing of cultivated peanut Arachis hypogaea provides insights into genome evolution and oil improvement.</title>
        <authorList>
            <person name="Chen X."/>
        </authorList>
    </citation>
    <scope>NUCLEOTIDE SEQUENCE [LARGE SCALE GENOMIC DNA]</scope>
    <source>
        <strain evidence="2">cv. Fuhuasheng</strain>
        <tissue evidence="1">Leaves</tissue>
    </source>
</reference>
<protein>
    <submittedName>
        <fullName evidence="1">Uncharacterized protein</fullName>
    </submittedName>
</protein>
<sequence length="142" mass="14550">MAPSHHSAAVNASAVVAANASATASTLLLLDAGVSSLLLQLDDHLESVREFIKIDMTTSRGVADQPSGRGCGHGRGHGRVSACTARNSGSSPCTPTTPVTSQVAGASDQPLIKVSNPNYVPASTATTRLHLLSSPLSRRCHL</sequence>
<accession>A0A444YSN1</accession>
<name>A0A444YSN1_ARAHY</name>